<comment type="caution">
    <text evidence="2">The sequence shown here is derived from an EMBL/GenBank/DDBJ whole genome shotgun (WGS) entry which is preliminary data.</text>
</comment>
<organism evidence="2 3">
    <name type="scientific">Rhipicephalus microplus</name>
    <name type="common">Cattle tick</name>
    <name type="synonym">Boophilus microplus</name>
    <dbReference type="NCBI Taxonomy" id="6941"/>
    <lineage>
        <taxon>Eukaryota</taxon>
        <taxon>Metazoa</taxon>
        <taxon>Ecdysozoa</taxon>
        <taxon>Arthropoda</taxon>
        <taxon>Chelicerata</taxon>
        <taxon>Arachnida</taxon>
        <taxon>Acari</taxon>
        <taxon>Parasitiformes</taxon>
        <taxon>Ixodida</taxon>
        <taxon>Ixodoidea</taxon>
        <taxon>Ixodidae</taxon>
        <taxon>Rhipicephalinae</taxon>
        <taxon>Rhipicephalus</taxon>
        <taxon>Boophilus</taxon>
    </lineage>
</organism>
<gene>
    <name evidence="2" type="ORF">HPB51_002498</name>
</gene>
<reference evidence="2" key="1">
    <citation type="journal article" date="2020" name="Cell">
        <title>Large-Scale Comparative Analyses of Tick Genomes Elucidate Their Genetic Diversity and Vector Capacities.</title>
        <authorList>
            <consortium name="Tick Genome and Microbiome Consortium (TIGMIC)"/>
            <person name="Jia N."/>
            <person name="Wang J."/>
            <person name="Shi W."/>
            <person name="Du L."/>
            <person name="Sun Y."/>
            <person name="Zhan W."/>
            <person name="Jiang J.F."/>
            <person name="Wang Q."/>
            <person name="Zhang B."/>
            <person name="Ji P."/>
            <person name="Bell-Sakyi L."/>
            <person name="Cui X.M."/>
            <person name="Yuan T.T."/>
            <person name="Jiang B.G."/>
            <person name="Yang W.F."/>
            <person name="Lam T.T."/>
            <person name="Chang Q.C."/>
            <person name="Ding S.J."/>
            <person name="Wang X.J."/>
            <person name="Zhu J.G."/>
            <person name="Ruan X.D."/>
            <person name="Zhao L."/>
            <person name="Wei J.T."/>
            <person name="Ye R.Z."/>
            <person name="Que T.C."/>
            <person name="Du C.H."/>
            <person name="Zhou Y.H."/>
            <person name="Cheng J.X."/>
            <person name="Dai P.F."/>
            <person name="Guo W.B."/>
            <person name="Han X.H."/>
            <person name="Huang E.J."/>
            <person name="Li L.F."/>
            <person name="Wei W."/>
            <person name="Gao Y.C."/>
            <person name="Liu J.Z."/>
            <person name="Shao H.Z."/>
            <person name="Wang X."/>
            <person name="Wang C.C."/>
            <person name="Yang T.C."/>
            <person name="Huo Q.B."/>
            <person name="Li W."/>
            <person name="Chen H.Y."/>
            <person name="Chen S.E."/>
            <person name="Zhou L.G."/>
            <person name="Ni X.B."/>
            <person name="Tian J.H."/>
            <person name="Sheng Y."/>
            <person name="Liu T."/>
            <person name="Pan Y.S."/>
            <person name="Xia L.Y."/>
            <person name="Li J."/>
            <person name="Zhao F."/>
            <person name="Cao W.C."/>
        </authorList>
    </citation>
    <scope>NUCLEOTIDE SEQUENCE</scope>
    <source>
        <strain evidence="2">Rmic-2018</strain>
    </source>
</reference>
<evidence type="ECO:0000256" key="1">
    <source>
        <dbReference type="SAM" id="Phobius"/>
    </source>
</evidence>
<protein>
    <submittedName>
        <fullName evidence="2">Uncharacterized protein</fullName>
    </submittedName>
</protein>
<reference evidence="2" key="2">
    <citation type="submission" date="2021-09" db="EMBL/GenBank/DDBJ databases">
        <authorList>
            <person name="Jia N."/>
            <person name="Wang J."/>
            <person name="Shi W."/>
            <person name="Du L."/>
            <person name="Sun Y."/>
            <person name="Zhan W."/>
            <person name="Jiang J."/>
            <person name="Wang Q."/>
            <person name="Zhang B."/>
            <person name="Ji P."/>
            <person name="Sakyi L.B."/>
            <person name="Cui X."/>
            <person name="Yuan T."/>
            <person name="Jiang B."/>
            <person name="Yang W."/>
            <person name="Lam T.T.-Y."/>
            <person name="Chang Q."/>
            <person name="Ding S."/>
            <person name="Wang X."/>
            <person name="Zhu J."/>
            <person name="Ruan X."/>
            <person name="Zhao L."/>
            <person name="Wei J."/>
            <person name="Que T."/>
            <person name="Du C."/>
            <person name="Cheng J."/>
            <person name="Dai P."/>
            <person name="Han X."/>
            <person name="Huang E."/>
            <person name="Gao Y."/>
            <person name="Liu J."/>
            <person name="Shao H."/>
            <person name="Ye R."/>
            <person name="Li L."/>
            <person name="Wei W."/>
            <person name="Wang X."/>
            <person name="Wang C."/>
            <person name="Huo Q."/>
            <person name="Li W."/>
            <person name="Guo W."/>
            <person name="Chen H."/>
            <person name="Chen S."/>
            <person name="Zhou L."/>
            <person name="Zhou L."/>
            <person name="Ni X."/>
            <person name="Tian J."/>
            <person name="Zhou Y."/>
            <person name="Sheng Y."/>
            <person name="Liu T."/>
            <person name="Pan Y."/>
            <person name="Xia L."/>
            <person name="Li J."/>
            <person name="Zhao F."/>
            <person name="Cao W."/>
        </authorList>
    </citation>
    <scope>NUCLEOTIDE SEQUENCE</scope>
    <source>
        <strain evidence="2">Rmic-2018</strain>
        <tissue evidence="2">Larvae</tissue>
    </source>
</reference>
<feature type="transmembrane region" description="Helical" evidence="1">
    <location>
        <begin position="117"/>
        <end position="140"/>
    </location>
</feature>
<dbReference type="AlphaFoldDB" id="A0A9J6DEL2"/>
<accession>A0A9J6DEL2</accession>
<dbReference type="Proteomes" id="UP000821866">
    <property type="component" value="Chromosome 7"/>
</dbReference>
<sequence length="269" mass="30489">MPSCVHKAEPDRADEICCAAADVGVSHRHRRRDGSRRKEFRTGEHLWVAPRVEDAFLYAFAHAYIERCAKRRSCKKQRPTRRKPTHKVFFFQGQEDRPPRLLEESGQQSTKKRTGELVFWTTARSVGVFFFFFLSCIYFQPLTPQSALLLASLARAIASRFLFLSRLEKAAPDRNGPKMIGRSQKMPTPSSRPVCLLCCRRAPHFRGQQRGFRTKAPRHNGKLPIKYAQQGKTNARGTSTFFLLLGPKVSSIARPPPVAVERGNVLPGA</sequence>
<keyword evidence="1" id="KW-1133">Transmembrane helix</keyword>
<proteinExistence type="predicted"/>
<keyword evidence="1" id="KW-0472">Membrane</keyword>
<name>A0A9J6DEL2_RHIMP</name>
<keyword evidence="1" id="KW-0812">Transmembrane</keyword>
<evidence type="ECO:0000313" key="2">
    <source>
        <dbReference type="EMBL" id="KAH8020549.1"/>
    </source>
</evidence>
<dbReference type="EMBL" id="JABSTU010000009">
    <property type="protein sequence ID" value="KAH8020549.1"/>
    <property type="molecule type" value="Genomic_DNA"/>
</dbReference>
<evidence type="ECO:0000313" key="3">
    <source>
        <dbReference type="Proteomes" id="UP000821866"/>
    </source>
</evidence>
<keyword evidence="3" id="KW-1185">Reference proteome</keyword>